<keyword evidence="8" id="KW-0808">Transferase</keyword>
<evidence type="ECO:0000256" key="17">
    <source>
        <dbReference type="ARBA" id="ARBA00023140"/>
    </source>
</evidence>
<dbReference type="PROSITE" id="PS50089">
    <property type="entry name" value="ZF_RING_2"/>
    <property type="match status" value="1"/>
</dbReference>
<evidence type="ECO:0000256" key="14">
    <source>
        <dbReference type="ARBA" id="ARBA00022927"/>
    </source>
</evidence>
<organism evidence="21 22">
    <name type="scientific">Ogataea philodendri</name>
    <dbReference type="NCBI Taxonomy" id="1378263"/>
    <lineage>
        <taxon>Eukaryota</taxon>
        <taxon>Fungi</taxon>
        <taxon>Dikarya</taxon>
        <taxon>Ascomycota</taxon>
        <taxon>Saccharomycotina</taxon>
        <taxon>Pichiomycetes</taxon>
        <taxon>Pichiales</taxon>
        <taxon>Pichiaceae</taxon>
        <taxon>Ogataea</taxon>
    </lineage>
</organism>
<keyword evidence="7" id="KW-0962">Peroxisome biogenesis</keyword>
<evidence type="ECO:0000259" key="20">
    <source>
        <dbReference type="PROSITE" id="PS50089"/>
    </source>
</evidence>
<dbReference type="InterPro" id="IPR001841">
    <property type="entry name" value="Znf_RING"/>
</dbReference>
<dbReference type="GO" id="GO:0005778">
    <property type="term" value="C:peroxisomal membrane"/>
    <property type="evidence" value="ECO:0007669"/>
    <property type="project" value="UniProtKB-SubCell"/>
</dbReference>
<dbReference type="InterPro" id="IPR025654">
    <property type="entry name" value="PEX2/10"/>
</dbReference>
<evidence type="ECO:0000256" key="7">
    <source>
        <dbReference type="ARBA" id="ARBA00022593"/>
    </source>
</evidence>
<keyword evidence="14" id="KW-0653">Protein transport</keyword>
<dbReference type="GO" id="GO:0016562">
    <property type="term" value="P:protein import into peroxisome matrix, receptor recycling"/>
    <property type="evidence" value="ECO:0007669"/>
    <property type="project" value="UniProtKB-ARBA"/>
</dbReference>
<dbReference type="SMART" id="SM00184">
    <property type="entry name" value="RING"/>
    <property type="match status" value="1"/>
</dbReference>
<gene>
    <name evidence="21" type="ORF">OGAPHI_006097</name>
</gene>
<feature type="domain" description="RING-type" evidence="20">
    <location>
        <begin position="245"/>
        <end position="283"/>
    </location>
</feature>
<comment type="caution">
    <text evidence="21">The sequence shown here is derived from an EMBL/GenBank/DDBJ whole genome shotgun (WGS) entry which is preliminary data.</text>
</comment>
<evidence type="ECO:0000256" key="16">
    <source>
        <dbReference type="ARBA" id="ARBA00023136"/>
    </source>
</evidence>
<dbReference type="GeneID" id="70238061"/>
<dbReference type="GO" id="GO:0016567">
    <property type="term" value="P:protein ubiquitination"/>
    <property type="evidence" value="ECO:0007669"/>
    <property type="project" value="UniProtKB-ARBA"/>
</dbReference>
<keyword evidence="9" id="KW-0812">Transmembrane</keyword>
<keyword evidence="17" id="KW-0576">Peroxisome</keyword>
<evidence type="ECO:0000256" key="10">
    <source>
        <dbReference type="ARBA" id="ARBA00022723"/>
    </source>
</evidence>
<name>A0A9P8NXV8_9ASCO</name>
<reference evidence="21" key="2">
    <citation type="submission" date="2021-01" db="EMBL/GenBank/DDBJ databases">
        <authorList>
            <person name="Schikora-Tamarit M.A."/>
        </authorList>
    </citation>
    <scope>NUCLEOTIDE SEQUENCE</scope>
    <source>
        <strain evidence="21">CBS6075</strain>
    </source>
</reference>
<keyword evidence="10" id="KW-0479">Metal-binding</keyword>
<comment type="pathway">
    <text evidence="3">Protein modification; protein ubiquitination.</text>
</comment>
<evidence type="ECO:0000256" key="3">
    <source>
        <dbReference type="ARBA" id="ARBA00004906"/>
    </source>
</evidence>
<keyword evidence="16" id="KW-0472">Membrane</keyword>
<keyword evidence="11 19" id="KW-0863">Zinc-finger</keyword>
<reference evidence="21" key="1">
    <citation type="journal article" date="2021" name="Open Biol.">
        <title>Shared evolutionary footprints suggest mitochondrial oxidative damage underlies multiple complex I losses in fungi.</title>
        <authorList>
            <person name="Schikora-Tamarit M.A."/>
            <person name="Marcet-Houben M."/>
            <person name="Nosek J."/>
            <person name="Gabaldon T."/>
        </authorList>
    </citation>
    <scope>NUCLEOTIDE SEQUENCE</scope>
    <source>
        <strain evidence="21">CBS6075</strain>
    </source>
</reference>
<dbReference type="SUPFAM" id="SSF57850">
    <property type="entry name" value="RING/U-box"/>
    <property type="match status" value="1"/>
</dbReference>
<dbReference type="PANTHER" id="PTHR23350:SF0">
    <property type="entry name" value="PEROXISOME BIOGENESIS FACTOR 10"/>
    <property type="match status" value="1"/>
</dbReference>
<keyword evidence="12" id="KW-0833">Ubl conjugation pathway</keyword>
<dbReference type="Pfam" id="PF04757">
    <property type="entry name" value="Pex2_Pex12"/>
    <property type="match status" value="1"/>
</dbReference>
<dbReference type="InterPro" id="IPR017907">
    <property type="entry name" value="Znf_RING_CS"/>
</dbReference>
<proteinExistence type="inferred from homology"/>
<evidence type="ECO:0000256" key="11">
    <source>
        <dbReference type="ARBA" id="ARBA00022771"/>
    </source>
</evidence>
<dbReference type="Pfam" id="PF13639">
    <property type="entry name" value="zf-RING_2"/>
    <property type="match status" value="1"/>
</dbReference>
<dbReference type="InterPro" id="IPR013083">
    <property type="entry name" value="Znf_RING/FYVE/PHD"/>
</dbReference>
<keyword evidence="13" id="KW-0862">Zinc</keyword>
<dbReference type="EC" id="2.3.2.27" evidence="5"/>
<comment type="similarity">
    <text evidence="4">Belongs to the pex2/pex10/pex12 family.</text>
</comment>
<evidence type="ECO:0000256" key="15">
    <source>
        <dbReference type="ARBA" id="ARBA00022989"/>
    </source>
</evidence>
<dbReference type="PROSITE" id="PS00518">
    <property type="entry name" value="ZF_RING_1"/>
    <property type="match status" value="1"/>
</dbReference>
<keyword evidence="22" id="KW-1185">Reference proteome</keyword>
<evidence type="ECO:0000256" key="6">
    <source>
        <dbReference type="ARBA" id="ARBA00022448"/>
    </source>
</evidence>
<accession>A0A9P8NXV8</accession>
<dbReference type="CDD" id="cd16527">
    <property type="entry name" value="RING-HC_PEX10"/>
    <property type="match status" value="1"/>
</dbReference>
<keyword evidence="15" id="KW-1133">Transmembrane helix</keyword>
<dbReference type="GO" id="GO:0061630">
    <property type="term" value="F:ubiquitin protein ligase activity"/>
    <property type="evidence" value="ECO:0007669"/>
    <property type="project" value="UniProtKB-EC"/>
</dbReference>
<evidence type="ECO:0000256" key="1">
    <source>
        <dbReference type="ARBA" id="ARBA00000900"/>
    </source>
</evidence>
<evidence type="ECO:0000256" key="18">
    <source>
        <dbReference type="ARBA" id="ARBA00041230"/>
    </source>
</evidence>
<dbReference type="AlphaFoldDB" id="A0A9P8NXV8"/>
<comment type="catalytic activity">
    <reaction evidence="1">
        <text>S-ubiquitinyl-[E2 ubiquitin-conjugating enzyme]-L-cysteine + [acceptor protein]-L-lysine = [E2 ubiquitin-conjugating enzyme]-L-cysteine + N(6)-ubiquitinyl-[acceptor protein]-L-lysine.</text>
        <dbReference type="EC" id="2.3.2.27"/>
    </reaction>
</comment>
<dbReference type="Gene3D" id="3.30.40.10">
    <property type="entry name" value="Zinc/RING finger domain, C3HC4 (zinc finger)"/>
    <property type="match status" value="1"/>
</dbReference>
<evidence type="ECO:0000313" key="22">
    <source>
        <dbReference type="Proteomes" id="UP000769157"/>
    </source>
</evidence>
<sequence length="295" mass="33830">MFKLLSFANAPAVVRANQKDSYFESSLLKQLTELAKAVKGTRFVHKCPEELRTLATALYLCLTTLVGSKTLGEEYVDLVYVGRNGRRLPKFVSRLGFILAYTLFPYGVRNLLQKLKSGKGRLSELASKLNYVNLVDLMNLHLAVFYFSGKYYHFAKRLFGLRYAFGYRVDQNQRQARGNYELLGLLIVAQVVFKNYSNLKDFWDKQETAPETGDLVYGYREQKDPVIDLADPGVLPYIPENSRTCMLCLSLMKDPACGECGHVFCWTCIHDWVKERKECPLCRADMRESQLLPLR</sequence>
<protein>
    <recommendedName>
        <fullName evidence="5">RING-type E3 ubiquitin transferase</fullName>
        <ecNumber evidence="5">2.3.2.27</ecNumber>
    </recommendedName>
    <alternativeName>
        <fullName evidence="18">Peroxin-10</fullName>
    </alternativeName>
</protein>
<evidence type="ECO:0000256" key="2">
    <source>
        <dbReference type="ARBA" id="ARBA00004585"/>
    </source>
</evidence>
<evidence type="ECO:0000256" key="9">
    <source>
        <dbReference type="ARBA" id="ARBA00022692"/>
    </source>
</evidence>
<evidence type="ECO:0000256" key="8">
    <source>
        <dbReference type="ARBA" id="ARBA00022679"/>
    </source>
</evidence>
<dbReference type="RefSeq" id="XP_046059022.1">
    <property type="nucleotide sequence ID" value="XM_046207349.1"/>
</dbReference>
<evidence type="ECO:0000256" key="19">
    <source>
        <dbReference type="PROSITE-ProRule" id="PRU00175"/>
    </source>
</evidence>
<evidence type="ECO:0000256" key="5">
    <source>
        <dbReference type="ARBA" id="ARBA00012483"/>
    </source>
</evidence>
<evidence type="ECO:0000256" key="13">
    <source>
        <dbReference type="ARBA" id="ARBA00022833"/>
    </source>
</evidence>
<keyword evidence="6" id="KW-0813">Transport</keyword>
<dbReference type="OrthoDB" id="6270329at2759"/>
<evidence type="ECO:0000256" key="12">
    <source>
        <dbReference type="ARBA" id="ARBA00022786"/>
    </source>
</evidence>
<dbReference type="GO" id="GO:0008270">
    <property type="term" value="F:zinc ion binding"/>
    <property type="evidence" value="ECO:0007669"/>
    <property type="project" value="UniProtKB-KW"/>
</dbReference>
<dbReference type="EMBL" id="JAEUBE010000414">
    <property type="protein sequence ID" value="KAH3661918.1"/>
    <property type="molecule type" value="Genomic_DNA"/>
</dbReference>
<evidence type="ECO:0000313" key="21">
    <source>
        <dbReference type="EMBL" id="KAH3661918.1"/>
    </source>
</evidence>
<evidence type="ECO:0000256" key="4">
    <source>
        <dbReference type="ARBA" id="ARBA00008704"/>
    </source>
</evidence>
<comment type="subcellular location">
    <subcellularLocation>
        <location evidence="2">Peroxisome membrane</location>
        <topology evidence="2">Multi-pass membrane protein</topology>
    </subcellularLocation>
</comment>
<dbReference type="InterPro" id="IPR006845">
    <property type="entry name" value="Pex_N"/>
</dbReference>
<dbReference type="PANTHER" id="PTHR23350">
    <property type="entry name" value="PEROXISOME ASSEMBLY PROTEIN 10"/>
    <property type="match status" value="1"/>
</dbReference>
<dbReference type="Proteomes" id="UP000769157">
    <property type="component" value="Unassembled WGS sequence"/>
</dbReference>